<evidence type="ECO:0000256" key="1">
    <source>
        <dbReference type="SAM" id="SignalP"/>
    </source>
</evidence>
<dbReference type="EMBL" id="FNKK01000002">
    <property type="protein sequence ID" value="SDQ50368.1"/>
    <property type="molecule type" value="Genomic_DNA"/>
</dbReference>
<evidence type="ECO:0000313" key="2">
    <source>
        <dbReference type="EMBL" id="SDQ50368.1"/>
    </source>
</evidence>
<protein>
    <recommendedName>
        <fullName evidence="4">WD40-like Beta Propeller Repeat</fullName>
    </recommendedName>
</protein>
<name>A0A1H1BEH1_9ACTN</name>
<gene>
    <name evidence="2" type="ORF">SAMN04489764_0932</name>
</gene>
<organism evidence="2 3">
    <name type="scientific">Thermostaphylospora chromogena</name>
    <dbReference type="NCBI Taxonomy" id="35622"/>
    <lineage>
        <taxon>Bacteria</taxon>
        <taxon>Bacillati</taxon>
        <taxon>Actinomycetota</taxon>
        <taxon>Actinomycetes</taxon>
        <taxon>Streptosporangiales</taxon>
        <taxon>Thermomonosporaceae</taxon>
        <taxon>Thermostaphylospora</taxon>
    </lineage>
</organism>
<sequence length="351" mass="39099">MNGRSVVTGFMALALTVAGIQPASAQESSTPTVSAQSVESKSWIKLAGTKCQLNDGAGSLRLASYSLVSDAGQQYEGYLREGDRFVKTPYRVALVAPGQRWVAGIPGYELWKAKKKIDLIDQQSRRKYTIPLPALVRSAEWSPDGRTLLLTAHEKRRGELVVIGFITVNVADRVPRLVKVGPRNVASRFYFAGRSDRVLARYNDADDSSPKSRLAVYDLRGKPRRYYTGVGAPGGASATQIFSPSGRLFATAVRDAYNVKTEEIRIVDASTGKILHRIRGKNIYDFMGWYDDEHIIVKRARVGVQVSKNYQLFQRVDLSGKADLDLIKEKLVFNVAEYKPHLDWVDFVRPN</sequence>
<keyword evidence="3" id="KW-1185">Reference proteome</keyword>
<dbReference type="InterPro" id="IPR011042">
    <property type="entry name" value="6-blade_b-propeller_TolB-like"/>
</dbReference>
<accession>A0A1H1BEH1</accession>
<feature type="signal peptide" evidence="1">
    <location>
        <begin position="1"/>
        <end position="25"/>
    </location>
</feature>
<dbReference type="OrthoDB" id="3516511at2"/>
<dbReference type="RefSeq" id="WP_131815428.1">
    <property type="nucleotide sequence ID" value="NZ_FNKK01000002.1"/>
</dbReference>
<evidence type="ECO:0000313" key="3">
    <source>
        <dbReference type="Proteomes" id="UP000217103"/>
    </source>
</evidence>
<dbReference type="SUPFAM" id="SSF82171">
    <property type="entry name" value="DPP6 N-terminal domain-like"/>
    <property type="match status" value="1"/>
</dbReference>
<dbReference type="AlphaFoldDB" id="A0A1H1BEH1"/>
<keyword evidence="1" id="KW-0732">Signal</keyword>
<dbReference type="STRING" id="35622.SAMN04489764_0932"/>
<proteinExistence type="predicted"/>
<feature type="chain" id="PRO_5011770715" description="WD40-like Beta Propeller Repeat" evidence="1">
    <location>
        <begin position="26"/>
        <end position="351"/>
    </location>
</feature>
<reference evidence="2 3" key="1">
    <citation type="submission" date="2016-10" db="EMBL/GenBank/DDBJ databases">
        <authorList>
            <person name="de Groot N.N."/>
        </authorList>
    </citation>
    <scope>NUCLEOTIDE SEQUENCE [LARGE SCALE GENOMIC DNA]</scope>
    <source>
        <strain evidence="2 3">DSM 43794</strain>
    </source>
</reference>
<evidence type="ECO:0008006" key="4">
    <source>
        <dbReference type="Google" id="ProtNLM"/>
    </source>
</evidence>
<dbReference type="Proteomes" id="UP000217103">
    <property type="component" value="Unassembled WGS sequence"/>
</dbReference>
<dbReference type="Gene3D" id="2.120.10.30">
    <property type="entry name" value="TolB, C-terminal domain"/>
    <property type="match status" value="1"/>
</dbReference>